<gene>
    <name evidence="2" type="ORF">GCM10022224_050030</name>
</gene>
<reference evidence="3" key="1">
    <citation type="journal article" date="2019" name="Int. J. Syst. Evol. Microbiol.">
        <title>The Global Catalogue of Microorganisms (GCM) 10K type strain sequencing project: providing services to taxonomists for standard genome sequencing and annotation.</title>
        <authorList>
            <consortium name="The Broad Institute Genomics Platform"/>
            <consortium name="The Broad Institute Genome Sequencing Center for Infectious Disease"/>
            <person name="Wu L."/>
            <person name="Ma J."/>
        </authorList>
    </citation>
    <scope>NUCLEOTIDE SEQUENCE [LARGE SCALE GENOMIC DNA]</scope>
    <source>
        <strain evidence="3">JCM 16904</strain>
    </source>
</reference>
<sequence length="55" mass="5766">MLCPGDLEATAGASLRCQLEADDGTRFGLRATVKSAEGQPVKFDIKVDDRPATGS</sequence>
<evidence type="ECO:0000313" key="2">
    <source>
        <dbReference type="EMBL" id="GAA3679842.1"/>
    </source>
</evidence>
<organism evidence="2 3">
    <name type="scientific">Nonomuraea antimicrobica</name>
    <dbReference type="NCBI Taxonomy" id="561173"/>
    <lineage>
        <taxon>Bacteria</taxon>
        <taxon>Bacillati</taxon>
        <taxon>Actinomycetota</taxon>
        <taxon>Actinomycetes</taxon>
        <taxon>Streptosporangiales</taxon>
        <taxon>Streptosporangiaceae</taxon>
        <taxon>Nonomuraea</taxon>
    </lineage>
</organism>
<proteinExistence type="predicted"/>
<feature type="domain" description="DUF4333" evidence="1">
    <location>
        <begin position="3"/>
        <end position="38"/>
    </location>
</feature>
<dbReference type="Pfam" id="PF14230">
    <property type="entry name" value="DUF4333"/>
    <property type="match status" value="1"/>
</dbReference>
<evidence type="ECO:0000313" key="3">
    <source>
        <dbReference type="Proteomes" id="UP001500902"/>
    </source>
</evidence>
<evidence type="ECO:0000259" key="1">
    <source>
        <dbReference type="Pfam" id="PF14230"/>
    </source>
</evidence>
<dbReference type="Proteomes" id="UP001500902">
    <property type="component" value="Unassembled WGS sequence"/>
</dbReference>
<dbReference type="InterPro" id="IPR025637">
    <property type="entry name" value="DUF4333"/>
</dbReference>
<protein>
    <recommendedName>
        <fullName evidence="1">DUF4333 domain-containing protein</fullName>
    </recommendedName>
</protein>
<name>A0ABP7C8I1_9ACTN</name>
<accession>A0ABP7C8I1</accession>
<comment type="caution">
    <text evidence="2">The sequence shown here is derived from an EMBL/GenBank/DDBJ whole genome shotgun (WGS) entry which is preliminary data.</text>
</comment>
<keyword evidence="3" id="KW-1185">Reference proteome</keyword>
<dbReference type="EMBL" id="BAAAZP010000092">
    <property type="protein sequence ID" value="GAA3679842.1"/>
    <property type="molecule type" value="Genomic_DNA"/>
</dbReference>